<dbReference type="FunFam" id="3.60.21.10:FF:000020">
    <property type="entry name" value="NT5E isoform 4"/>
    <property type="match status" value="1"/>
</dbReference>
<evidence type="ECO:0000313" key="10">
    <source>
        <dbReference type="EMBL" id="EMF12689.1"/>
    </source>
</evidence>
<dbReference type="InterPro" id="IPR029052">
    <property type="entry name" value="Metallo-depent_PP-like"/>
</dbReference>
<comment type="similarity">
    <text evidence="1 6">Belongs to the 5'-nucleotidase family.</text>
</comment>
<dbReference type="Proteomes" id="UP000016931">
    <property type="component" value="Unassembled WGS sequence"/>
</dbReference>
<dbReference type="InterPro" id="IPR006146">
    <property type="entry name" value="5'-Nucleotdase_CS"/>
</dbReference>
<dbReference type="PROSITE" id="PS51257">
    <property type="entry name" value="PROKAR_LIPOPROTEIN"/>
    <property type="match status" value="1"/>
</dbReference>
<dbReference type="PROSITE" id="PS00786">
    <property type="entry name" value="5_NUCLEOTIDASE_2"/>
    <property type="match status" value="1"/>
</dbReference>
<keyword evidence="4 6" id="KW-0547">Nucleotide-binding</keyword>
<dbReference type="Pfam" id="PF00149">
    <property type="entry name" value="Metallophos"/>
    <property type="match status" value="1"/>
</dbReference>
<dbReference type="GO" id="GO:0046872">
    <property type="term" value="F:metal ion binding"/>
    <property type="evidence" value="ECO:0007669"/>
    <property type="project" value="UniProtKB-KW"/>
</dbReference>
<dbReference type="Gene3D" id="3.60.21.10">
    <property type="match status" value="1"/>
</dbReference>
<dbReference type="OrthoDB" id="7722975at2759"/>
<feature type="chain" id="PRO_5005140287" evidence="6">
    <location>
        <begin position="24"/>
        <end position="597"/>
    </location>
</feature>
<feature type="domain" description="Calcineurin-like phosphoesterase" evidence="8">
    <location>
        <begin position="47"/>
        <end position="259"/>
    </location>
</feature>
<evidence type="ECO:0000256" key="6">
    <source>
        <dbReference type="RuleBase" id="RU362119"/>
    </source>
</evidence>
<dbReference type="STRING" id="692275.M3D467"/>
<protein>
    <submittedName>
        <fullName evidence="10">Metallo-dependent phosphatase</fullName>
    </submittedName>
</protein>
<dbReference type="InterPro" id="IPR008334">
    <property type="entry name" value="5'-Nucleotdase_C"/>
</dbReference>
<organism evidence="10 11">
    <name type="scientific">Sphaerulina musiva (strain SO2202)</name>
    <name type="common">Poplar stem canker fungus</name>
    <name type="synonym">Septoria musiva</name>
    <dbReference type="NCBI Taxonomy" id="692275"/>
    <lineage>
        <taxon>Eukaryota</taxon>
        <taxon>Fungi</taxon>
        <taxon>Dikarya</taxon>
        <taxon>Ascomycota</taxon>
        <taxon>Pezizomycotina</taxon>
        <taxon>Dothideomycetes</taxon>
        <taxon>Dothideomycetidae</taxon>
        <taxon>Mycosphaerellales</taxon>
        <taxon>Mycosphaerellaceae</taxon>
        <taxon>Sphaerulina</taxon>
    </lineage>
</organism>
<evidence type="ECO:0000259" key="9">
    <source>
        <dbReference type="Pfam" id="PF02872"/>
    </source>
</evidence>
<dbReference type="InterPro" id="IPR036907">
    <property type="entry name" value="5'-Nucleotdase_C_sf"/>
</dbReference>
<dbReference type="SUPFAM" id="SSF55816">
    <property type="entry name" value="5'-nucleotidase (syn. UDP-sugar hydrolase), C-terminal domain"/>
    <property type="match status" value="1"/>
</dbReference>
<dbReference type="RefSeq" id="XP_016760810.1">
    <property type="nucleotide sequence ID" value="XM_016905465.1"/>
</dbReference>
<dbReference type="eggNOG" id="KOG4419">
    <property type="taxonomic scope" value="Eukaryota"/>
</dbReference>
<gene>
    <name evidence="10" type="ORF">SEPMUDRAFT_149289</name>
</gene>
<evidence type="ECO:0000313" key="11">
    <source>
        <dbReference type="Proteomes" id="UP000016931"/>
    </source>
</evidence>
<keyword evidence="11" id="KW-1185">Reference proteome</keyword>
<dbReference type="OMA" id="NYDCDSP"/>
<dbReference type="Pfam" id="PF02872">
    <property type="entry name" value="5_nucleotid_C"/>
    <property type="match status" value="1"/>
</dbReference>
<accession>M3D467</accession>
<dbReference type="HOGENOM" id="CLU_005854_7_1_1"/>
<dbReference type="SUPFAM" id="SSF56300">
    <property type="entry name" value="Metallo-dependent phosphatases"/>
    <property type="match status" value="1"/>
</dbReference>
<dbReference type="PRINTS" id="PR01607">
    <property type="entry name" value="APYRASEFAMLY"/>
</dbReference>
<dbReference type="Gene3D" id="3.90.780.10">
    <property type="entry name" value="5'-Nucleotidase, C-terminal domain"/>
    <property type="match status" value="1"/>
</dbReference>
<dbReference type="GeneID" id="27902602"/>
<evidence type="ECO:0000259" key="8">
    <source>
        <dbReference type="Pfam" id="PF00149"/>
    </source>
</evidence>
<sequence length="597" mass="64680">MVPTWPRALALTTLVSSCLSVSAEDVLYSKRHQKRYIDAEGHWNQSFFHINDVHAHLDEFRSSGTDCTDPTRGCYGGYARVSEVVNERRPVLNSSLFLNAGDEFQGTLFYTYYGGEKIAETINQLGFDGMTLGNHEFDGGDDMLGDFLENLTFPIISANIQSGHPVLNRTIKPFHIYEQFELAVIGVTTETTPDISSPGETTTFSNPIEAVQNTINFIKETTNITRIAALTHIGYENDQELAQSTTGLHLIMGGHSHTPLGTGEGEEGSYPTIVENLDGEEVFVVTAYRWGEYLGYIDVTYDAEGKILAYHGAPIHLTNTTEQNATLQTQIEAWRGPFEEFAAQVIGVSNVVLEQSTCQEEECLLGDFMADAMFTYRQNESDSVDFAIINAGGIRATIDAGNITRGEVLTSFPFGNSLVEVTMSGDDLWKVLEGVFSGVNQFNGEEVTSFPQVSRGIKIEYNPENESGSKLVSVMIGDSSLDREEMYNIVTLDFLAGGGDQIFTGLTLGNTITLETQDEILVRHIESQSPVDISLDGRISAVSGTAPTSGDDDSVEGGSSDSTNGTVPTTGDASGALRVHAHAGIALAGLLACIMVA</sequence>
<dbReference type="PANTHER" id="PTHR11575">
    <property type="entry name" value="5'-NUCLEOTIDASE-RELATED"/>
    <property type="match status" value="1"/>
</dbReference>
<evidence type="ECO:0000256" key="7">
    <source>
        <dbReference type="SAM" id="MobiDB-lite"/>
    </source>
</evidence>
<feature type="region of interest" description="Disordered" evidence="7">
    <location>
        <begin position="542"/>
        <end position="571"/>
    </location>
</feature>
<name>M3D467_SPHMS</name>
<keyword evidence="3 6" id="KW-0732">Signal</keyword>
<dbReference type="InterPro" id="IPR004843">
    <property type="entry name" value="Calcineurin-like_PHP"/>
</dbReference>
<dbReference type="GO" id="GO:0009166">
    <property type="term" value="P:nucleotide catabolic process"/>
    <property type="evidence" value="ECO:0007669"/>
    <property type="project" value="InterPro"/>
</dbReference>
<dbReference type="GO" id="GO:0016788">
    <property type="term" value="F:hydrolase activity, acting on ester bonds"/>
    <property type="evidence" value="ECO:0007669"/>
    <property type="project" value="InterPro"/>
</dbReference>
<feature type="signal peptide" evidence="6">
    <location>
        <begin position="1"/>
        <end position="23"/>
    </location>
</feature>
<evidence type="ECO:0000256" key="4">
    <source>
        <dbReference type="ARBA" id="ARBA00022741"/>
    </source>
</evidence>
<evidence type="ECO:0000256" key="1">
    <source>
        <dbReference type="ARBA" id="ARBA00006654"/>
    </source>
</evidence>
<evidence type="ECO:0000256" key="5">
    <source>
        <dbReference type="ARBA" id="ARBA00022801"/>
    </source>
</evidence>
<evidence type="ECO:0000256" key="2">
    <source>
        <dbReference type="ARBA" id="ARBA00022723"/>
    </source>
</evidence>
<dbReference type="GO" id="GO:0000166">
    <property type="term" value="F:nucleotide binding"/>
    <property type="evidence" value="ECO:0007669"/>
    <property type="project" value="UniProtKB-KW"/>
</dbReference>
<dbReference type="CDD" id="cd07409">
    <property type="entry name" value="MPP_CD73_N"/>
    <property type="match status" value="1"/>
</dbReference>
<proteinExistence type="inferred from homology"/>
<dbReference type="PANTHER" id="PTHR11575:SF24">
    <property type="entry name" value="5'-NUCLEOTIDASE"/>
    <property type="match status" value="1"/>
</dbReference>
<dbReference type="AlphaFoldDB" id="M3D467"/>
<evidence type="ECO:0000256" key="3">
    <source>
        <dbReference type="ARBA" id="ARBA00022729"/>
    </source>
</evidence>
<dbReference type="EMBL" id="KB456264">
    <property type="protein sequence ID" value="EMF12689.1"/>
    <property type="molecule type" value="Genomic_DNA"/>
</dbReference>
<reference evidence="10 11" key="1">
    <citation type="journal article" date="2012" name="PLoS Pathog.">
        <title>Diverse lifestyles and strategies of plant pathogenesis encoded in the genomes of eighteen Dothideomycetes fungi.</title>
        <authorList>
            <person name="Ohm R.A."/>
            <person name="Feau N."/>
            <person name="Henrissat B."/>
            <person name="Schoch C.L."/>
            <person name="Horwitz B.A."/>
            <person name="Barry K.W."/>
            <person name="Condon B.J."/>
            <person name="Copeland A.C."/>
            <person name="Dhillon B."/>
            <person name="Glaser F."/>
            <person name="Hesse C.N."/>
            <person name="Kosti I."/>
            <person name="LaButti K."/>
            <person name="Lindquist E.A."/>
            <person name="Lucas S."/>
            <person name="Salamov A.A."/>
            <person name="Bradshaw R.E."/>
            <person name="Ciuffetti L."/>
            <person name="Hamelin R.C."/>
            <person name="Kema G.H.J."/>
            <person name="Lawrence C."/>
            <person name="Scott J.A."/>
            <person name="Spatafora J.W."/>
            <person name="Turgeon B.G."/>
            <person name="de Wit P.J.G.M."/>
            <person name="Zhong S."/>
            <person name="Goodwin S.B."/>
            <person name="Grigoriev I.V."/>
        </authorList>
    </citation>
    <scope>NUCLEOTIDE SEQUENCE [LARGE SCALE GENOMIC DNA]</scope>
    <source>
        <strain evidence="10 11">SO2202</strain>
    </source>
</reference>
<keyword evidence="2" id="KW-0479">Metal-binding</keyword>
<feature type="domain" description="5'-Nucleotidase C-terminal" evidence="9">
    <location>
        <begin position="345"/>
        <end position="503"/>
    </location>
</feature>
<keyword evidence="5 6" id="KW-0378">Hydrolase</keyword>
<dbReference type="InterPro" id="IPR006179">
    <property type="entry name" value="5_nucleotidase/apyrase"/>
</dbReference>